<dbReference type="AlphaFoldDB" id="A0A1X2IMU7"/>
<evidence type="ECO:0000313" key="2">
    <source>
        <dbReference type="EMBL" id="ORZ18584.1"/>
    </source>
</evidence>
<evidence type="ECO:0000313" key="3">
    <source>
        <dbReference type="Proteomes" id="UP000193560"/>
    </source>
</evidence>
<protein>
    <submittedName>
        <fullName evidence="2">Uncharacterized protein</fullName>
    </submittedName>
</protein>
<keyword evidence="1" id="KW-0812">Transmembrane</keyword>
<gene>
    <name evidence="2" type="ORF">BCR42DRAFT_435927</name>
</gene>
<accession>A0A1X2IMU7</accession>
<comment type="caution">
    <text evidence="2">The sequence shown here is derived from an EMBL/GenBank/DDBJ whole genome shotgun (WGS) entry which is preliminary data.</text>
</comment>
<organism evidence="2 3">
    <name type="scientific">Absidia repens</name>
    <dbReference type="NCBI Taxonomy" id="90262"/>
    <lineage>
        <taxon>Eukaryota</taxon>
        <taxon>Fungi</taxon>
        <taxon>Fungi incertae sedis</taxon>
        <taxon>Mucoromycota</taxon>
        <taxon>Mucoromycotina</taxon>
        <taxon>Mucoromycetes</taxon>
        <taxon>Mucorales</taxon>
        <taxon>Cunninghamellaceae</taxon>
        <taxon>Absidia</taxon>
    </lineage>
</organism>
<keyword evidence="1" id="KW-0472">Membrane</keyword>
<sequence>MTQFIPYEPTIVQAPLVIFTIFDLTPFFFCIGQHLQTRTLINDSQNDASKLVSTSSSSSSSRKAVNNNNKDHEALQQLHKLYILTLTSSYVVTQTAISYSYSSSTTTIIHFFRFKRYCSICWLFGWGIVRLCSYWHGPIFDF</sequence>
<keyword evidence="1" id="KW-1133">Transmembrane helix</keyword>
<reference evidence="2 3" key="1">
    <citation type="submission" date="2016-07" db="EMBL/GenBank/DDBJ databases">
        <title>Pervasive Adenine N6-methylation of Active Genes in Fungi.</title>
        <authorList>
            <consortium name="DOE Joint Genome Institute"/>
            <person name="Mondo S.J."/>
            <person name="Dannebaum R.O."/>
            <person name="Kuo R.C."/>
            <person name="Labutti K."/>
            <person name="Haridas S."/>
            <person name="Kuo A."/>
            <person name="Salamov A."/>
            <person name="Ahrendt S.R."/>
            <person name="Lipzen A."/>
            <person name="Sullivan W."/>
            <person name="Andreopoulos W.B."/>
            <person name="Clum A."/>
            <person name="Lindquist E."/>
            <person name="Daum C."/>
            <person name="Ramamoorthy G.K."/>
            <person name="Gryganskyi A."/>
            <person name="Culley D."/>
            <person name="Magnuson J.K."/>
            <person name="James T.Y."/>
            <person name="O'Malley M.A."/>
            <person name="Stajich J.E."/>
            <person name="Spatafora J.W."/>
            <person name="Visel A."/>
            <person name="Grigoriev I.V."/>
        </authorList>
    </citation>
    <scope>NUCLEOTIDE SEQUENCE [LARGE SCALE GENOMIC DNA]</scope>
    <source>
        <strain evidence="2 3">NRRL 1336</strain>
    </source>
</reference>
<feature type="transmembrane region" description="Helical" evidence="1">
    <location>
        <begin position="12"/>
        <end position="31"/>
    </location>
</feature>
<feature type="transmembrane region" description="Helical" evidence="1">
    <location>
        <begin position="117"/>
        <end position="136"/>
    </location>
</feature>
<dbReference type="Proteomes" id="UP000193560">
    <property type="component" value="Unassembled WGS sequence"/>
</dbReference>
<name>A0A1X2IMU7_9FUNG</name>
<keyword evidence="3" id="KW-1185">Reference proteome</keyword>
<proteinExistence type="predicted"/>
<dbReference type="EMBL" id="MCGE01000008">
    <property type="protein sequence ID" value="ORZ18584.1"/>
    <property type="molecule type" value="Genomic_DNA"/>
</dbReference>
<evidence type="ECO:0000256" key="1">
    <source>
        <dbReference type="SAM" id="Phobius"/>
    </source>
</evidence>